<name>A0A8H5B8V2_9AGAR</name>
<dbReference type="OrthoDB" id="2505950at2759"/>
<dbReference type="Proteomes" id="UP000541558">
    <property type="component" value="Unassembled WGS sequence"/>
</dbReference>
<evidence type="ECO:0000313" key="1">
    <source>
        <dbReference type="EMBL" id="KAF5318935.1"/>
    </source>
</evidence>
<gene>
    <name evidence="1" type="ORF">D9611_013686</name>
</gene>
<reference evidence="1 2" key="1">
    <citation type="journal article" date="2020" name="ISME J.">
        <title>Uncovering the hidden diversity of litter-decomposition mechanisms in mushroom-forming fungi.</title>
        <authorList>
            <person name="Floudas D."/>
            <person name="Bentzer J."/>
            <person name="Ahren D."/>
            <person name="Johansson T."/>
            <person name="Persson P."/>
            <person name="Tunlid A."/>
        </authorList>
    </citation>
    <scope>NUCLEOTIDE SEQUENCE [LARGE SCALE GENOMIC DNA]</scope>
    <source>
        <strain evidence="1 2">CBS 175.51</strain>
    </source>
</reference>
<keyword evidence="2" id="KW-1185">Reference proteome</keyword>
<comment type="caution">
    <text evidence="1">The sequence shown here is derived from an EMBL/GenBank/DDBJ whole genome shotgun (WGS) entry which is preliminary data.</text>
</comment>
<sequence length="125" mass="13496">MAFTDVIALVLLVGVAGAFVYGVMFVVKQIDAGVATTKESLKAKGLDISSKGVSLKTDKRFDREDYLDATQRGFINVIGNSSLNKYLDSDKAPPGMQRSTSGASSASEKDKKKKRGMWGSKKRVD</sequence>
<accession>A0A8H5B8V2</accession>
<protein>
    <submittedName>
        <fullName evidence="1">Uncharacterized protein</fullName>
    </submittedName>
</protein>
<proteinExistence type="predicted"/>
<evidence type="ECO:0000313" key="2">
    <source>
        <dbReference type="Proteomes" id="UP000541558"/>
    </source>
</evidence>
<dbReference type="EMBL" id="JAACJK010000176">
    <property type="protein sequence ID" value="KAF5318935.1"/>
    <property type="molecule type" value="Genomic_DNA"/>
</dbReference>
<organism evidence="1 2">
    <name type="scientific">Ephemerocybe angulata</name>
    <dbReference type="NCBI Taxonomy" id="980116"/>
    <lineage>
        <taxon>Eukaryota</taxon>
        <taxon>Fungi</taxon>
        <taxon>Dikarya</taxon>
        <taxon>Basidiomycota</taxon>
        <taxon>Agaricomycotina</taxon>
        <taxon>Agaricomycetes</taxon>
        <taxon>Agaricomycetidae</taxon>
        <taxon>Agaricales</taxon>
        <taxon>Agaricineae</taxon>
        <taxon>Psathyrellaceae</taxon>
        <taxon>Ephemerocybe</taxon>
    </lineage>
</organism>